<feature type="region of interest" description="Disordered" evidence="1">
    <location>
        <begin position="1"/>
        <end position="24"/>
    </location>
</feature>
<gene>
    <name evidence="2" type="ORF">NDU88_002590</name>
</gene>
<protein>
    <submittedName>
        <fullName evidence="2">Uncharacterized protein</fullName>
    </submittedName>
</protein>
<evidence type="ECO:0000256" key="1">
    <source>
        <dbReference type="SAM" id="MobiDB-lite"/>
    </source>
</evidence>
<name>A0AAV7M4L2_PLEWA</name>
<evidence type="ECO:0000313" key="3">
    <source>
        <dbReference type="Proteomes" id="UP001066276"/>
    </source>
</evidence>
<reference evidence="2" key="1">
    <citation type="journal article" date="2022" name="bioRxiv">
        <title>Sequencing and chromosome-scale assembly of the giantPleurodeles waltlgenome.</title>
        <authorList>
            <person name="Brown T."/>
            <person name="Elewa A."/>
            <person name="Iarovenko S."/>
            <person name="Subramanian E."/>
            <person name="Araus A.J."/>
            <person name="Petzold A."/>
            <person name="Susuki M."/>
            <person name="Suzuki K.-i.T."/>
            <person name="Hayashi T."/>
            <person name="Toyoda A."/>
            <person name="Oliveira C."/>
            <person name="Osipova E."/>
            <person name="Leigh N.D."/>
            <person name="Simon A."/>
            <person name="Yun M.H."/>
        </authorList>
    </citation>
    <scope>NUCLEOTIDE SEQUENCE</scope>
    <source>
        <strain evidence="2">20211129_DDA</strain>
        <tissue evidence="2">Liver</tissue>
    </source>
</reference>
<sequence length="90" mass="10229">MEMYMVGLEEGDNLSAESPTGSRADLDEVPIAELLHQINSTHKKEEGVEAEQIVDAPKFPAQDHNQDRTYEEIEGFCFKRRKFEDDEEGG</sequence>
<proteinExistence type="predicted"/>
<keyword evidence="3" id="KW-1185">Reference proteome</keyword>
<accession>A0AAV7M4L2</accession>
<organism evidence="2 3">
    <name type="scientific">Pleurodeles waltl</name>
    <name type="common">Iberian ribbed newt</name>
    <dbReference type="NCBI Taxonomy" id="8319"/>
    <lineage>
        <taxon>Eukaryota</taxon>
        <taxon>Metazoa</taxon>
        <taxon>Chordata</taxon>
        <taxon>Craniata</taxon>
        <taxon>Vertebrata</taxon>
        <taxon>Euteleostomi</taxon>
        <taxon>Amphibia</taxon>
        <taxon>Batrachia</taxon>
        <taxon>Caudata</taxon>
        <taxon>Salamandroidea</taxon>
        <taxon>Salamandridae</taxon>
        <taxon>Pleurodelinae</taxon>
        <taxon>Pleurodeles</taxon>
    </lineage>
</organism>
<dbReference type="Proteomes" id="UP001066276">
    <property type="component" value="Chromosome 10"/>
</dbReference>
<comment type="caution">
    <text evidence="2">The sequence shown here is derived from an EMBL/GenBank/DDBJ whole genome shotgun (WGS) entry which is preliminary data.</text>
</comment>
<evidence type="ECO:0000313" key="2">
    <source>
        <dbReference type="EMBL" id="KAJ1097472.1"/>
    </source>
</evidence>
<dbReference type="EMBL" id="JANPWB010000014">
    <property type="protein sequence ID" value="KAJ1097472.1"/>
    <property type="molecule type" value="Genomic_DNA"/>
</dbReference>
<dbReference type="AlphaFoldDB" id="A0AAV7M4L2"/>